<feature type="domain" description="Reverse transcriptase" evidence="2">
    <location>
        <begin position="2"/>
        <end position="57"/>
    </location>
</feature>
<dbReference type="GO" id="GO:0003824">
    <property type="term" value="F:catalytic activity"/>
    <property type="evidence" value="ECO:0007669"/>
    <property type="project" value="UniProtKB-KW"/>
</dbReference>
<reference evidence="4" key="1">
    <citation type="submission" date="2023-08" db="EMBL/GenBank/DDBJ databases">
        <title>A de novo genome assembly of Solanum verrucosum Schlechtendal, a Mexican diploid species geographically isolated from the other diploid A-genome species in potato relatives.</title>
        <authorList>
            <person name="Hosaka K."/>
        </authorList>
    </citation>
    <scope>NUCLEOTIDE SEQUENCE</scope>
    <source>
        <tissue evidence="4">Young leaves</tissue>
    </source>
</reference>
<evidence type="ECO:0000313" key="5">
    <source>
        <dbReference type="Proteomes" id="UP001234989"/>
    </source>
</evidence>
<evidence type="ECO:0000259" key="3">
    <source>
        <dbReference type="Pfam" id="PF17919"/>
    </source>
</evidence>
<dbReference type="InterPro" id="IPR050951">
    <property type="entry name" value="Retrovirus_Pol_polyprotein"/>
</dbReference>
<gene>
    <name evidence="4" type="ORF">MTR67_002049</name>
</gene>
<sequence>MFVIVFIDDILIYLRNYEDHASHIKIVLQTIKDREFYAKVSKCEFWLESVAFLGHILFGEGIRVDTQKIEAVQNCPRPTSPTDRRSFLGLDGYYRRFIEGFSSISSPLTKLTQKTAKFQWFEAYEKNFQELKTQLTSAPMFTLPKGTKGFVVYCDPSRVGLGCVLMQNCKVIAYASASLRFTRKIFQLMISSWKRWCLL</sequence>
<keyword evidence="1" id="KW-0511">Multifunctional enzyme</keyword>
<dbReference type="EMBL" id="CP133612">
    <property type="protein sequence ID" value="WMV08664.1"/>
    <property type="molecule type" value="Genomic_DNA"/>
</dbReference>
<dbReference type="Proteomes" id="UP001234989">
    <property type="component" value="Chromosome 1"/>
</dbReference>
<name>A0AAF0T8E0_SOLVR</name>
<proteinExistence type="predicted"/>
<dbReference type="PANTHER" id="PTHR37984:SF5">
    <property type="entry name" value="PROTEIN NYNRIN-LIKE"/>
    <property type="match status" value="1"/>
</dbReference>
<evidence type="ECO:0008006" key="6">
    <source>
        <dbReference type="Google" id="ProtNLM"/>
    </source>
</evidence>
<protein>
    <recommendedName>
        <fullName evidence="6">Reverse transcriptase domain-containing protein</fullName>
    </recommendedName>
</protein>
<dbReference type="Pfam" id="PF17919">
    <property type="entry name" value="RT_RNaseH_2"/>
    <property type="match status" value="1"/>
</dbReference>
<evidence type="ECO:0000313" key="4">
    <source>
        <dbReference type="EMBL" id="WMV08664.1"/>
    </source>
</evidence>
<organism evidence="4 5">
    <name type="scientific">Solanum verrucosum</name>
    <dbReference type="NCBI Taxonomy" id="315347"/>
    <lineage>
        <taxon>Eukaryota</taxon>
        <taxon>Viridiplantae</taxon>
        <taxon>Streptophyta</taxon>
        <taxon>Embryophyta</taxon>
        <taxon>Tracheophyta</taxon>
        <taxon>Spermatophyta</taxon>
        <taxon>Magnoliopsida</taxon>
        <taxon>eudicotyledons</taxon>
        <taxon>Gunneridae</taxon>
        <taxon>Pentapetalae</taxon>
        <taxon>asterids</taxon>
        <taxon>lamiids</taxon>
        <taxon>Solanales</taxon>
        <taxon>Solanaceae</taxon>
        <taxon>Solanoideae</taxon>
        <taxon>Solaneae</taxon>
        <taxon>Solanum</taxon>
    </lineage>
</organism>
<evidence type="ECO:0000259" key="2">
    <source>
        <dbReference type="Pfam" id="PF00078"/>
    </source>
</evidence>
<dbReference type="Gene3D" id="3.30.70.270">
    <property type="match status" value="2"/>
</dbReference>
<dbReference type="PANTHER" id="PTHR37984">
    <property type="entry name" value="PROTEIN CBG26694"/>
    <property type="match status" value="1"/>
</dbReference>
<dbReference type="InterPro" id="IPR043502">
    <property type="entry name" value="DNA/RNA_pol_sf"/>
</dbReference>
<dbReference type="SUPFAM" id="SSF56672">
    <property type="entry name" value="DNA/RNA polymerases"/>
    <property type="match status" value="1"/>
</dbReference>
<dbReference type="FunFam" id="3.30.70.270:FF:000020">
    <property type="entry name" value="Transposon Tf2-6 polyprotein-like Protein"/>
    <property type="match status" value="1"/>
</dbReference>
<dbReference type="AlphaFoldDB" id="A0AAF0T8E0"/>
<dbReference type="InterPro" id="IPR000477">
    <property type="entry name" value="RT_dom"/>
</dbReference>
<dbReference type="InterPro" id="IPR041577">
    <property type="entry name" value="RT_RNaseH_2"/>
</dbReference>
<dbReference type="Pfam" id="PF00078">
    <property type="entry name" value="RVT_1"/>
    <property type="match status" value="1"/>
</dbReference>
<feature type="domain" description="Reverse transcriptase/retrotransposon-derived protein RNase H-like" evidence="3">
    <location>
        <begin position="120"/>
        <end position="181"/>
    </location>
</feature>
<dbReference type="InterPro" id="IPR043128">
    <property type="entry name" value="Rev_trsase/Diguanyl_cyclase"/>
</dbReference>
<evidence type="ECO:0000256" key="1">
    <source>
        <dbReference type="ARBA" id="ARBA00023268"/>
    </source>
</evidence>
<keyword evidence="5" id="KW-1185">Reference proteome</keyword>
<accession>A0AAF0T8E0</accession>